<evidence type="ECO:0000256" key="2">
    <source>
        <dbReference type="ARBA" id="ARBA00022448"/>
    </source>
</evidence>
<keyword evidence="5 6" id="KW-0472">Membrane</keyword>
<feature type="transmembrane region" description="Helical" evidence="6">
    <location>
        <begin position="177"/>
        <end position="195"/>
    </location>
</feature>
<dbReference type="RefSeq" id="WP_413263807.1">
    <property type="nucleotide sequence ID" value="NZ_JBHFNR010000100.1"/>
</dbReference>
<dbReference type="PROSITE" id="PS50929">
    <property type="entry name" value="ABC_TM1F"/>
    <property type="match status" value="1"/>
</dbReference>
<evidence type="ECO:0000256" key="4">
    <source>
        <dbReference type="ARBA" id="ARBA00022989"/>
    </source>
</evidence>
<accession>A0ABV4XR30</accession>
<evidence type="ECO:0000256" key="5">
    <source>
        <dbReference type="ARBA" id="ARBA00023136"/>
    </source>
</evidence>
<feature type="domain" description="ABC transmembrane type-1" evidence="7">
    <location>
        <begin position="57"/>
        <end position="289"/>
    </location>
</feature>
<keyword evidence="4 6" id="KW-1133">Transmembrane helix</keyword>
<evidence type="ECO:0000259" key="7">
    <source>
        <dbReference type="PROSITE" id="PS50929"/>
    </source>
</evidence>
<dbReference type="SUPFAM" id="SSF90123">
    <property type="entry name" value="ABC transporter transmembrane region"/>
    <property type="match status" value="1"/>
</dbReference>
<dbReference type="InterPro" id="IPR036640">
    <property type="entry name" value="ABC1_TM_sf"/>
</dbReference>
<dbReference type="PANTHER" id="PTHR11384">
    <property type="entry name" value="ATP-BINDING CASSETTE, SUB-FAMILY D MEMBER"/>
    <property type="match status" value="1"/>
</dbReference>
<evidence type="ECO:0000256" key="1">
    <source>
        <dbReference type="ARBA" id="ARBA00004651"/>
    </source>
</evidence>
<dbReference type="InterPro" id="IPR011527">
    <property type="entry name" value="ABC1_TM_dom"/>
</dbReference>
<evidence type="ECO:0000313" key="9">
    <source>
        <dbReference type="Proteomes" id="UP001576784"/>
    </source>
</evidence>
<organism evidence="8 9">
    <name type="scientific">Floridaenema flaviceps BLCC-F50</name>
    <dbReference type="NCBI Taxonomy" id="3153642"/>
    <lineage>
        <taxon>Bacteria</taxon>
        <taxon>Bacillati</taxon>
        <taxon>Cyanobacteriota</taxon>
        <taxon>Cyanophyceae</taxon>
        <taxon>Oscillatoriophycideae</taxon>
        <taxon>Aerosakkonematales</taxon>
        <taxon>Aerosakkonemataceae</taxon>
        <taxon>Floridanema</taxon>
        <taxon>Floridanema flaviceps</taxon>
    </lineage>
</organism>
<keyword evidence="9" id="KW-1185">Reference proteome</keyword>
<feature type="transmembrane region" description="Helical" evidence="6">
    <location>
        <begin position="259"/>
        <end position="285"/>
    </location>
</feature>
<feature type="transmembrane region" description="Helical" evidence="6">
    <location>
        <begin position="68"/>
        <end position="93"/>
    </location>
</feature>
<protein>
    <submittedName>
        <fullName evidence="8">SbmA/BacA-like family transporter</fullName>
    </submittedName>
</protein>
<comment type="subcellular location">
    <subcellularLocation>
        <location evidence="1">Cell membrane</location>
        <topology evidence="1">Multi-pass membrane protein</topology>
    </subcellularLocation>
</comment>
<dbReference type="EMBL" id="JBHFNR010000100">
    <property type="protein sequence ID" value="MFB2894157.1"/>
    <property type="molecule type" value="Genomic_DNA"/>
</dbReference>
<dbReference type="PANTHER" id="PTHR11384:SF59">
    <property type="entry name" value="LYSOSOMAL COBALAMIN TRANSPORTER ABCD4"/>
    <property type="match status" value="1"/>
</dbReference>
<comment type="caution">
    <text evidence="8">The sequence shown here is derived from an EMBL/GenBank/DDBJ whole genome shotgun (WGS) entry which is preliminary data.</text>
</comment>
<dbReference type="Proteomes" id="UP001576784">
    <property type="component" value="Unassembled WGS sequence"/>
</dbReference>
<name>A0ABV4XR30_9CYAN</name>
<gene>
    <name evidence="8" type="ORF">ACE1CI_14700</name>
</gene>
<sequence length="289" mass="33877">MINKRNRGFLQRFWTIAKLYWCGNEKWGAIALLLTLIALILVSTQVKVFMNTQQGNILSALVAKDVNGFWMTTWKVFGVSLMLPTIWCAYQYIRKKLTLYWRRWLTNHFLGKYFRNRAFYELSQSQKEIDNPDQRIAEDINKFADGFLLLFFDMFNACSQIIAFSAVLWIISPTLMIFLVIYAGSSTLFTIWLFGKKLVKLNFEQLKKEADFRFGLVRLRENAESVAFYQGEAQEFNQVNHLFNQVFKNFNKLIFWQEVIVNIAGSFFYYIPGFLPAVIIAPQIFSGEL</sequence>
<dbReference type="Gene3D" id="1.20.1560.10">
    <property type="entry name" value="ABC transporter type 1, transmembrane domain"/>
    <property type="match status" value="1"/>
</dbReference>
<dbReference type="InterPro" id="IPR050835">
    <property type="entry name" value="ABC_transporter_sub-D"/>
</dbReference>
<reference evidence="8 9" key="1">
    <citation type="submission" date="2024-09" db="EMBL/GenBank/DDBJ databases">
        <title>Floridaenema gen nov. (Aerosakkonemataceae, Aerosakkonematales ord. nov., Cyanobacteria) from benthic tropical and subtropical fresh waters, with the description of four new species.</title>
        <authorList>
            <person name="Moretto J.A."/>
            <person name="Berthold D.E."/>
            <person name="Lefler F.W."/>
            <person name="Huang I.-S."/>
            <person name="Laughinghouse H. IV."/>
        </authorList>
    </citation>
    <scope>NUCLEOTIDE SEQUENCE [LARGE SCALE GENOMIC DNA]</scope>
    <source>
        <strain evidence="8 9">BLCC-F50</strain>
    </source>
</reference>
<evidence type="ECO:0000313" key="8">
    <source>
        <dbReference type="EMBL" id="MFB2894157.1"/>
    </source>
</evidence>
<evidence type="ECO:0000256" key="3">
    <source>
        <dbReference type="ARBA" id="ARBA00022692"/>
    </source>
</evidence>
<keyword evidence="3 6" id="KW-0812">Transmembrane</keyword>
<feature type="transmembrane region" description="Helical" evidence="6">
    <location>
        <begin position="147"/>
        <end position="171"/>
    </location>
</feature>
<dbReference type="Pfam" id="PF06472">
    <property type="entry name" value="ABC_membrane_2"/>
    <property type="match status" value="1"/>
</dbReference>
<proteinExistence type="predicted"/>
<evidence type="ECO:0000256" key="6">
    <source>
        <dbReference type="SAM" id="Phobius"/>
    </source>
</evidence>
<keyword evidence="2" id="KW-0813">Transport</keyword>